<protein>
    <submittedName>
        <fullName evidence="5">Helix-turn-helix transcriptional regulator</fullName>
    </submittedName>
</protein>
<comment type="caution">
    <text evidence="5">The sequence shown here is derived from an EMBL/GenBank/DDBJ whole genome shotgun (WGS) entry which is preliminary data.</text>
</comment>
<dbReference type="Pfam" id="PF17874">
    <property type="entry name" value="TPR_MalT"/>
    <property type="match status" value="1"/>
</dbReference>
<keyword evidence="6" id="KW-1185">Reference proteome</keyword>
<accession>A0ABY2JGK7</accession>
<dbReference type="InterPro" id="IPR000792">
    <property type="entry name" value="Tscrpt_reg_LuxR_C"/>
</dbReference>
<dbReference type="InterPro" id="IPR027417">
    <property type="entry name" value="P-loop_NTPase"/>
</dbReference>
<proteinExistence type="predicted"/>
<keyword evidence="2" id="KW-0238">DNA-binding</keyword>
<evidence type="ECO:0000256" key="3">
    <source>
        <dbReference type="ARBA" id="ARBA00023163"/>
    </source>
</evidence>
<dbReference type="InterPro" id="IPR036388">
    <property type="entry name" value="WH-like_DNA-bd_sf"/>
</dbReference>
<dbReference type="SUPFAM" id="SSF48452">
    <property type="entry name" value="TPR-like"/>
    <property type="match status" value="1"/>
</dbReference>
<dbReference type="SUPFAM" id="SSF46894">
    <property type="entry name" value="C-terminal effector domain of the bipartite response regulators"/>
    <property type="match status" value="1"/>
</dbReference>
<dbReference type="Pfam" id="PF25873">
    <property type="entry name" value="WHD_MalT"/>
    <property type="match status" value="1"/>
</dbReference>
<dbReference type="PRINTS" id="PR00038">
    <property type="entry name" value="HTHLUXR"/>
</dbReference>
<dbReference type="PANTHER" id="PTHR44688:SF16">
    <property type="entry name" value="DNA-BINDING TRANSCRIPTIONAL ACTIVATOR DEVR_DOSR"/>
    <property type="match status" value="1"/>
</dbReference>
<dbReference type="PROSITE" id="PS50043">
    <property type="entry name" value="HTH_LUXR_2"/>
    <property type="match status" value="1"/>
</dbReference>
<dbReference type="InterPro" id="IPR041617">
    <property type="entry name" value="TPR_MalT"/>
</dbReference>
<keyword evidence="3" id="KW-0804">Transcription</keyword>
<dbReference type="EMBL" id="SOGQ01000017">
    <property type="protein sequence ID" value="TFD03218.1"/>
    <property type="molecule type" value="Genomic_DNA"/>
</dbReference>
<name>A0ABY2JGK7_9MICO</name>
<dbReference type="Gene3D" id="3.40.50.300">
    <property type="entry name" value="P-loop containing nucleotide triphosphate hydrolases"/>
    <property type="match status" value="1"/>
</dbReference>
<reference evidence="5 6" key="1">
    <citation type="submission" date="2019-03" db="EMBL/GenBank/DDBJ databases">
        <title>Genomics of glacier-inhabiting Cryobacterium strains.</title>
        <authorList>
            <person name="Liu Q."/>
            <person name="Xin Y.-H."/>
        </authorList>
    </citation>
    <scope>NUCLEOTIDE SEQUENCE [LARGE SCALE GENOMIC DNA]</scope>
    <source>
        <strain evidence="5 6">TMT1-23-1</strain>
    </source>
</reference>
<dbReference type="Gene3D" id="1.25.40.10">
    <property type="entry name" value="Tetratricopeptide repeat domain"/>
    <property type="match status" value="1"/>
</dbReference>
<dbReference type="InterPro" id="IPR059106">
    <property type="entry name" value="WHD_MalT"/>
</dbReference>
<evidence type="ECO:0000256" key="1">
    <source>
        <dbReference type="ARBA" id="ARBA00023015"/>
    </source>
</evidence>
<gene>
    <name evidence="5" type="ORF">E3T28_03840</name>
</gene>
<dbReference type="CDD" id="cd06170">
    <property type="entry name" value="LuxR_C_like"/>
    <property type="match status" value="1"/>
</dbReference>
<dbReference type="SMART" id="SM00421">
    <property type="entry name" value="HTH_LUXR"/>
    <property type="match status" value="1"/>
</dbReference>
<dbReference type="Proteomes" id="UP000297853">
    <property type="component" value="Unassembled WGS sequence"/>
</dbReference>
<dbReference type="RefSeq" id="WP_134428130.1">
    <property type="nucleotide sequence ID" value="NZ_SOGQ01000017.1"/>
</dbReference>
<sequence>MTMVVLATKLFVPPPRSQSIVRPRLVDQLTAGIRAGRRLSLVSAPAGFGKTTLFVEWVAQTRQLDPTVRIAWVSLEQSDNDPARFLIYLAAALDRAYPDGGPADHDPRLSTEVTLTSLINRMSRNTQPTILFLDDFQLIEDPSVRDAVAFLLDHLPPTMHLAIASRSDPLLPLARLRASGDLTELRAADLRFTPDEAAAFLKHSTGLALTREDVAALETRTEGWIAGLQLAALSMRETADIPAFIDAFTGSNRFVIDYLIEEVLHQAPLHIREFLCQTAILDRLSGPLCDAVTGRTDSALMLQSLERANLFIVPLDDTRRWYRYHHLFADVLRSRLLMHGTEHVAALHRLASEWFEKNDFPDDAVKHAFEAADFPRAARVIEATIPAVRRSRQDATLLGWLATLPDDAKKRRPVLRVFSAWSSLLSGDNSSADRQLTEAEHLLGAGSEDGAPAHDSEPGEELQTLPVTIELYRASLALATGDLPGVRLHAQRAFDTARPDDHLGLGAAAGLLGLASWAGGDLESGVTTFRGSANNLRLAGNVTDALSTTMVVADMLRPLGRLREAEKNYADALQQSIAHGNDGQPTADLHAGISDLLRDRNELTLAKKHLEASHKLGERALSHEHRYRWFVAMARVHEAEGEPDLALASLDQAGQHYRSGFLPEVRPIAGMKARMWIALGRLPEARAWVEELRLTPADTADYAQEFGHITLTRLLIAEHRADPLGESLNDAKALLDRLLRAAEAGGRMGSASEILVLQAIAFGAQGEATRALVPLARALAWAEPEGHVRLFVDEGAPMLALLRTAAGAGIRPDFVRQLSQALRDTAGAYAPGAPIETLSERELHVLRLLATELSGPEIARELYVSLNTMRTHTRHIFLKLGVSSRPAAVRRAESWGLI</sequence>
<dbReference type="Gene3D" id="1.10.10.10">
    <property type="entry name" value="Winged helix-like DNA-binding domain superfamily/Winged helix DNA-binding domain"/>
    <property type="match status" value="1"/>
</dbReference>
<dbReference type="Pfam" id="PF00196">
    <property type="entry name" value="GerE"/>
    <property type="match status" value="1"/>
</dbReference>
<evidence type="ECO:0000256" key="2">
    <source>
        <dbReference type="ARBA" id="ARBA00023125"/>
    </source>
</evidence>
<evidence type="ECO:0000313" key="5">
    <source>
        <dbReference type="EMBL" id="TFD03218.1"/>
    </source>
</evidence>
<feature type="domain" description="HTH luxR-type" evidence="4">
    <location>
        <begin position="831"/>
        <end position="896"/>
    </location>
</feature>
<evidence type="ECO:0000313" key="6">
    <source>
        <dbReference type="Proteomes" id="UP000297853"/>
    </source>
</evidence>
<evidence type="ECO:0000259" key="4">
    <source>
        <dbReference type="PROSITE" id="PS50043"/>
    </source>
</evidence>
<dbReference type="SUPFAM" id="SSF52540">
    <property type="entry name" value="P-loop containing nucleoside triphosphate hydrolases"/>
    <property type="match status" value="1"/>
</dbReference>
<dbReference type="InterPro" id="IPR016032">
    <property type="entry name" value="Sig_transdc_resp-reg_C-effctor"/>
</dbReference>
<organism evidence="5 6">
    <name type="scientific">Cryobacterium sinapicolor</name>
    <dbReference type="NCBI Taxonomy" id="1259236"/>
    <lineage>
        <taxon>Bacteria</taxon>
        <taxon>Bacillati</taxon>
        <taxon>Actinomycetota</taxon>
        <taxon>Actinomycetes</taxon>
        <taxon>Micrococcales</taxon>
        <taxon>Microbacteriaceae</taxon>
        <taxon>Cryobacterium</taxon>
    </lineage>
</organism>
<keyword evidence="1" id="KW-0805">Transcription regulation</keyword>
<dbReference type="PANTHER" id="PTHR44688">
    <property type="entry name" value="DNA-BINDING TRANSCRIPTIONAL ACTIVATOR DEVR_DOSR"/>
    <property type="match status" value="1"/>
</dbReference>
<dbReference type="InterPro" id="IPR011990">
    <property type="entry name" value="TPR-like_helical_dom_sf"/>
</dbReference>